<name>A0A2T3HND4_9SPHI</name>
<protein>
    <submittedName>
        <fullName evidence="1">Uncharacterized protein</fullName>
    </submittedName>
</protein>
<proteinExistence type="predicted"/>
<dbReference type="AlphaFoldDB" id="A0A2T3HND4"/>
<dbReference type="OrthoDB" id="1340494at2"/>
<dbReference type="Proteomes" id="UP000240912">
    <property type="component" value="Unassembled WGS sequence"/>
</dbReference>
<reference evidence="1 2" key="1">
    <citation type="submission" date="2018-03" db="EMBL/GenBank/DDBJ databases">
        <authorList>
            <person name="Keele B.F."/>
        </authorList>
    </citation>
    <scope>NUCLEOTIDE SEQUENCE [LARGE SCALE GENOMIC DNA]</scope>
    <source>
        <strain evidence="1 2">YL28-9</strain>
    </source>
</reference>
<evidence type="ECO:0000313" key="2">
    <source>
        <dbReference type="Proteomes" id="UP000240912"/>
    </source>
</evidence>
<evidence type="ECO:0000313" key="1">
    <source>
        <dbReference type="EMBL" id="PST83954.1"/>
    </source>
</evidence>
<accession>A0A2T3HND4</accession>
<organism evidence="1 2">
    <name type="scientific">Pedobacter yulinensis</name>
    <dbReference type="NCBI Taxonomy" id="2126353"/>
    <lineage>
        <taxon>Bacteria</taxon>
        <taxon>Pseudomonadati</taxon>
        <taxon>Bacteroidota</taxon>
        <taxon>Sphingobacteriia</taxon>
        <taxon>Sphingobacteriales</taxon>
        <taxon>Sphingobacteriaceae</taxon>
        <taxon>Pedobacter</taxon>
    </lineage>
</organism>
<sequence length="79" mass="9146">MLLALDTSRLQLKKIVRADTITLASTGKVWYKRLQDRIEFYTRPGYHPVYPEMELKPITAYIIERHCGKQAGRPALASR</sequence>
<gene>
    <name evidence="1" type="ORF">C7T94_04210</name>
</gene>
<keyword evidence="2" id="KW-1185">Reference proteome</keyword>
<comment type="caution">
    <text evidence="1">The sequence shown here is derived from an EMBL/GenBank/DDBJ whole genome shotgun (WGS) entry which is preliminary data.</text>
</comment>
<dbReference type="EMBL" id="PYLS01000004">
    <property type="protein sequence ID" value="PST83954.1"/>
    <property type="molecule type" value="Genomic_DNA"/>
</dbReference>